<evidence type="ECO:0000256" key="1">
    <source>
        <dbReference type="ARBA" id="ARBA00023002"/>
    </source>
</evidence>
<dbReference type="PANTHER" id="PTHR34598">
    <property type="entry name" value="BLL6449 PROTEIN"/>
    <property type="match status" value="1"/>
</dbReference>
<dbReference type="EMBL" id="CP069038">
    <property type="protein sequence ID" value="QRD04201.1"/>
    <property type="molecule type" value="Genomic_DNA"/>
</dbReference>
<dbReference type="OMA" id="NYVMSHG"/>
<dbReference type="OrthoDB" id="412788at2759"/>
<evidence type="ECO:0008006" key="5">
    <source>
        <dbReference type="Google" id="ProtNLM"/>
    </source>
</evidence>
<keyword evidence="1" id="KW-0560">Oxidoreductase</keyword>
<proteinExistence type="inferred from homology"/>
<dbReference type="Proteomes" id="UP000663193">
    <property type="component" value="Chromosome 16"/>
</dbReference>
<comment type="similarity">
    <text evidence="2">Belongs to the asaB hydroxylase/desaturase family.</text>
</comment>
<evidence type="ECO:0000256" key="2">
    <source>
        <dbReference type="ARBA" id="ARBA00023604"/>
    </source>
</evidence>
<gene>
    <name evidence="3" type="ORF">JI435_129340</name>
</gene>
<dbReference type="AlphaFoldDB" id="A0A7U2FFA9"/>
<evidence type="ECO:0000313" key="3">
    <source>
        <dbReference type="EMBL" id="QRD04201.1"/>
    </source>
</evidence>
<dbReference type="KEGG" id="pno:SNOG_12934"/>
<accession>A0A7U2FFA9</accession>
<sequence>MSKDAIERSNDGDVVADINYFPATGKPISKASWKPRYLGEPDQFTRSMTIRDARGKEEEFDLNMKGFTFIRLPPASRVTREDDEETVKRSYYPELEEIAKKLTGASKAHVFNHVMRAHTSPASKGIQDAQGRWQDIPAGHPHVDYADTSGAMLGTRAELNLPLSIDTLFDTSSRYAFLGMWRPLKTVRRDPLAVCDATTVSDKDYQVRLREFSRTGIKSANYVMSHADEKETHEWWYLSQMQPDEMVVFKGFDTKQDLPGWRCPHTAFRVKGSEKEEARESVEARVICFWD</sequence>
<dbReference type="RefSeq" id="XP_001803150.1">
    <property type="nucleotide sequence ID" value="XM_001803098.1"/>
</dbReference>
<organism evidence="3 4">
    <name type="scientific">Phaeosphaeria nodorum (strain SN15 / ATCC MYA-4574 / FGSC 10173)</name>
    <name type="common">Glume blotch fungus</name>
    <name type="synonym">Parastagonospora nodorum</name>
    <dbReference type="NCBI Taxonomy" id="321614"/>
    <lineage>
        <taxon>Eukaryota</taxon>
        <taxon>Fungi</taxon>
        <taxon>Dikarya</taxon>
        <taxon>Ascomycota</taxon>
        <taxon>Pezizomycotina</taxon>
        <taxon>Dothideomycetes</taxon>
        <taxon>Pleosporomycetidae</taxon>
        <taxon>Pleosporales</taxon>
        <taxon>Pleosporineae</taxon>
        <taxon>Phaeosphaeriaceae</taxon>
        <taxon>Parastagonospora</taxon>
    </lineage>
</organism>
<name>A0A7U2FFA9_PHANO</name>
<dbReference type="NCBIfam" id="NF041278">
    <property type="entry name" value="CmcJ_NvfI_EfuI"/>
    <property type="match status" value="1"/>
</dbReference>
<dbReference type="GO" id="GO:0016491">
    <property type="term" value="F:oxidoreductase activity"/>
    <property type="evidence" value="ECO:0007669"/>
    <property type="project" value="UniProtKB-KW"/>
</dbReference>
<reference evidence="4" key="1">
    <citation type="journal article" date="2021" name="BMC Genomics">
        <title>Chromosome-level genome assembly and manually-curated proteome of model necrotroph Parastagonospora nodorum Sn15 reveals a genome-wide trove of candidate effector homologs, and redundancy of virulence-related functions within an accessory chromosome.</title>
        <authorList>
            <person name="Bertazzoni S."/>
            <person name="Jones D.A.B."/>
            <person name="Phan H.T."/>
            <person name="Tan K.-C."/>
            <person name="Hane J.K."/>
        </authorList>
    </citation>
    <scope>NUCLEOTIDE SEQUENCE [LARGE SCALE GENOMIC DNA]</scope>
    <source>
        <strain evidence="4">SN15 / ATCC MYA-4574 / FGSC 10173)</strain>
    </source>
</reference>
<dbReference type="PANTHER" id="PTHR34598:SF3">
    <property type="entry name" value="OXIDOREDUCTASE AN1597"/>
    <property type="match status" value="1"/>
</dbReference>
<evidence type="ECO:0000313" key="4">
    <source>
        <dbReference type="Proteomes" id="UP000663193"/>
    </source>
</evidence>
<keyword evidence="4" id="KW-1185">Reference proteome</keyword>
<protein>
    <recommendedName>
        <fullName evidence="5">GA4 desaturase family protein</fullName>
    </recommendedName>
</protein>
<dbReference type="VEuPathDB" id="FungiDB:JI435_129340"/>
<dbReference type="InterPro" id="IPR044053">
    <property type="entry name" value="AsaB-like"/>
</dbReference>